<feature type="domain" description="Lipoyl-binding" evidence="12">
    <location>
        <begin position="3"/>
        <end position="78"/>
    </location>
</feature>
<comment type="pathway">
    <text evidence="3">Amino-acid degradation; L-lysine degradation via saccharopine pathway; glutaryl-CoA from L-lysine: step 6/6.</text>
</comment>
<dbReference type="SUPFAM" id="SSF47005">
    <property type="entry name" value="Peripheral subunit-binding domain of 2-oxo acid dehydrogenase complex"/>
    <property type="match status" value="1"/>
</dbReference>
<dbReference type="CDD" id="cd06849">
    <property type="entry name" value="lipoyl_domain"/>
    <property type="match status" value="1"/>
</dbReference>
<evidence type="ECO:0000256" key="6">
    <source>
        <dbReference type="ARBA" id="ARBA00022679"/>
    </source>
</evidence>
<keyword evidence="15" id="KW-1185">Reference proteome</keyword>
<dbReference type="AlphaFoldDB" id="A0A3L7JAZ0"/>
<accession>A0A3L7JAZ0</accession>
<dbReference type="FunFam" id="3.30.559.10:FF:000007">
    <property type="entry name" value="Dihydrolipoamide acetyltransferase component of pyruvate dehydrogenase complex"/>
    <property type="match status" value="1"/>
</dbReference>
<dbReference type="InterPro" id="IPR004167">
    <property type="entry name" value="PSBD"/>
</dbReference>
<comment type="caution">
    <text evidence="14">The sequence shown here is derived from an EMBL/GenBank/DDBJ whole genome shotgun (WGS) entry which is preliminary data.</text>
</comment>
<feature type="compositionally biased region" description="Basic and acidic residues" evidence="11">
    <location>
        <begin position="85"/>
        <end position="110"/>
    </location>
</feature>
<dbReference type="GO" id="GO:0016407">
    <property type="term" value="F:acetyltransferase activity"/>
    <property type="evidence" value="ECO:0007669"/>
    <property type="project" value="TreeGrafter"/>
</dbReference>
<dbReference type="InterPro" id="IPR050743">
    <property type="entry name" value="2-oxoacid_DH_E2_comp"/>
</dbReference>
<evidence type="ECO:0000259" key="13">
    <source>
        <dbReference type="PROSITE" id="PS51826"/>
    </source>
</evidence>
<keyword evidence="6 10" id="KW-0808">Transferase</keyword>
<feature type="domain" description="Peripheral subunit-binding (PSBD)" evidence="13">
    <location>
        <begin position="170"/>
        <end position="207"/>
    </location>
</feature>
<feature type="region of interest" description="Disordered" evidence="11">
    <location>
        <begin position="84"/>
        <end position="174"/>
    </location>
</feature>
<dbReference type="InterPro" id="IPR036625">
    <property type="entry name" value="E3-bd_dom_sf"/>
</dbReference>
<dbReference type="GO" id="GO:0031405">
    <property type="term" value="F:lipoic acid binding"/>
    <property type="evidence" value="ECO:0007669"/>
    <property type="project" value="TreeGrafter"/>
</dbReference>
<organism evidence="14 15">
    <name type="scientific">Notoacmeibacter ruber</name>
    <dbReference type="NCBI Taxonomy" id="2670375"/>
    <lineage>
        <taxon>Bacteria</taxon>
        <taxon>Pseudomonadati</taxon>
        <taxon>Pseudomonadota</taxon>
        <taxon>Alphaproteobacteria</taxon>
        <taxon>Hyphomicrobiales</taxon>
        <taxon>Notoacmeibacteraceae</taxon>
        <taxon>Notoacmeibacter</taxon>
    </lineage>
</organism>
<evidence type="ECO:0000256" key="8">
    <source>
        <dbReference type="ARBA" id="ARBA00023315"/>
    </source>
</evidence>
<dbReference type="Gene3D" id="3.30.559.10">
    <property type="entry name" value="Chloramphenicol acetyltransferase-like domain"/>
    <property type="match status" value="1"/>
</dbReference>
<comment type="catalytic activity">
    <reaction evidence="9">
        <text>N(6)-[(R)-dihydrolipoyl]-L-lysyl-[protein] + succinyl-CoA = N(6)-[(R)-S(8)-succinyldihydrolipoyl]-L-lysyl-[protein] + CoA</text>
        <dbReference type="Rhea" id="RHEA:15213"/>
        <dbReference type="Rhea" id="RHEA-COMP:10475"/>
        <dbReference type="Rhea" id="RHEA-COMP:20092"/>
        <dbReference type="ChEBI" id="CHEBI:57287"/>
        <dbReference type="ChEBI" id="CHEBI:57292"/>
        <dbReference type="ChEBI" id="CHEBI:83100"/>
        <dbReference type="ChEBI" id="CHEBI:83120"/>
        <dbReference type="EC" id="2.3.1.61"/>
    </reaction>
</comment>
<evidence type="ECO:0000256" key="1">
    <source>
        <dbReference type="ARBA" id="ARBA00001938"/>
    </source>
</evidence>
<keyword evidence="7 10" id="KW-0450">Lipoyl</keyword>
<dbReference type="Pfam" id="PF00364">
    <property type="entry name" value="Biotin_lipoyl"/>
    <property type="match status" value="1"/>
</dbReference>
<dbReference type="EC" id="2.3.1.-" evidence="10"/>
<evidence type="ECO:0000256" key="11">
    <source>
        <dbReference type="SAM" id="MobiDB-lite"/>
    </source>
</evidence>
<evidence type="ECO:0000256" key="3">
    <source>
        <dbReference type="ARBA" id="ARBA00005145"/>
    </source>
</evidence>
<dbReference type="InterPro" id="IPR011053">
    <property type="entry name" value="Single_hybrid_motif"/>
</dbReference>
<evidence type="ECO:0000256" key="5">
    <source>
        <dbReference type="ARBA" id="ARBA00011666"/>
    </source>
</evidence>
<dbReference type="Pfam" id="PF00198">
    <property type="entry name" value="2-oxoacid_dh"/>
    <property type="match status" value="1"/>
</dbReference>
<evidence type="ECO:0000313" key="15">
    <source>
        <dbReference type="Proteomes" id="UP000281094"/>
    </source>
</evidence>
<comment type="function">
    <text evidence="2">E2 component of the 2-oxoglutarate dehydrogenase (OGDH) complex which catalyzes the second step in the conversion of 2-oxoglutarate to succinyl-CoA and CO(2).</text>
</comment>
<comment type="cofactor">
    <cofactor evidence="1 10">
        <name>(R)-lipoate</name>
        <dbReference type="ChEBI" id="CHEBI:83088"/>
    </cofactor>
</comment>
<dbReference type="PANTHER" id="PTHR43178:SF5">
    <property type="entry name" value="LIPOAMIDE ACYLTRANSFERASE COMPONENT OF BRANCHED-CHAIN ALPHA-KETO ACID DEHYDROGENASE COMPLEX, MITOCHONDRIAL"/>
    <property type="match status" value="1"/>
</dbReference>
<comment type="subunit">
    <text evidence="5">Forms a 24-polypeptide structural core with octahedral symmetry. Part of the 2-oxoglutarate dehydrogenase (OGDH) complex composed of E1 (2-oxoglutarate dehydrogenase), E2 (dihydrolipoamide succinyltransferase) and E3 (dihydrolipoamide dehydrogenase); the complex contains multiple copies of the three enzymatic components (E1, E2 and E3).</text>
</comment>
<feature type="compositionally biased region" description="Low complexity" evidence="11">
    <location>
        <begin position="139"/>
        <end position="153"/>
    </location>
</feature>
<evidence type="ECO:0000256" key="9">
    <source>
        <dbReference type="ARBA" id="ARBA00052761"/>
    </source>
</evidence>
<dbReference type="Proteomes" id="UP000281094">
    <property type="component" value="Unassembled WGS sequence"/>
</dbReference>
<evidence type="ECO:0000256" key="7">
    <source>
        <dbReference type="ARBA" id="ARBA00022823"/>
    </source>
</evidence>
<dbReference type="RefSeq" id="WP_121644871.1">
    <property type="nucleotide sequence ID" value="NZ_RCWN01000001.1"/>
</dbReference>
<dbReference type="InterPro" id="IPR001078">
    <property type="entry name" value="2-oxoacid_DH_actylTfrase"/>
</dbReference>
<dbReference type="GO" id="GO:0004149">
    <property type="term" value="F:dihydrolipoyllysine-residue succinyltransferase activity"/>
    <property type="evidence" value="ECO:0007669"/>
    <property type="project" value="UniProtKB-EC"/>
</dbReference>
<evidence type="ECO:0000259" key="12">
    <source>
        <dbReference type="PROSITE" id="PS50968"/>
    </source>
</evidence>
<reference evidence="14 15" key="1">
    <citation type="submission" date="2018-10" db="EMBL/GenBank/DDBJ databases">
        <title>Notoacmeibacter sp. M2BS9Y-3-1, whole genome shotgun sequence.</title>
        <authorList>
            <person name="Tuo L."/>
        </authorList>
    </citation>
    <scope>NUCLEOTIDE SEQUENCE [LARGE SCALE GENOMIC DNA]</scope>
    <source>
        <strain evidence="14 15">M2BS9Y-3-1</strain>
    </source>
</reference>
<proteinExistence type="inferred from homology"/>
<dbReference type="InterPro" id="IPR023213">
    <property type="entry name" value="CAT-like_dom_sf"/>
</dbReference>
<dbReference type="Gene3D" id="4.10.320.10">
    <property type="entry name" value="E3-binding domain"/>
    <property type="match status" value="1"/>
</dbReference>
<dbReference type="SUPFAM" id="SSF52777">
    <property type="entry name" value="CoA-dependent acyltransferases"/>
    <property type="match status" value="1"/>
</dbReference>
<dbReference type="SUPFAM" id="SSF51230">
    <property type="entry name" value="Single hybrid motif"/>
    <property type="match status" value="1"/>
</dbReference>
<sequence>MGKYAFRLPDIGEGIAEAEISEWYVSVGDEVEEDQQLVDVLTDKATVDISSPVSGKVLALNGAVGDMLSVGSVLVEFEVEGAGNVKDEPATPKEDRPEETSKAADAETKNEPSAADTEDKPGDTSGKAPSDRARSERPSFGGSSGTSSRQSPSMRRGEKQEQKKSSSEPLASPAIRKRAYEQGIALQFVPGSGPAGRILEADLEAYIASGADGDRTGGLLKRDGVEEIRIVGMRRRIAEKMQQSKRQIPHFCYVEEFDVTALEQLRADMNASRRDGQPKLTILPFLIRATARLLPDFPMLNGLYDDEAEIFHAHEALHAGIATQTERGLSVPVVRHAESLGVWECASEIKRIAEAARDGSASRDELSGSTLTITSLGPLGGISATPVINHPEVGIIGPNKIVERPVVVDGRIEVRKIMNVSSSFDHRIVDGYDAARFIQALKRLIETPALIFAENE</sequence>
<evidence type="ECO:0000256" key="10">
    <source>
        <dbReference type="RuleBase" id="RU003423"/>
    </source>
</evidence>
<dbReference type="PROSITE" id="PS51826">
    <property type="entry name" value="PSBD"/>
    <property type="match status" value="1"/>
</dbReference>
<dbReference type="PANTHER" id="PTHR43178">
    <property type="entry name" value="DIHYDROLIPOAMIDE ACETYLTRANSFERASE COMPONENT OF PYRUVATE DEHYDROGENASE COMPLEX"/>
    <property type="match status" value="1"/>
</dbReference>
<comment type="similarity">
    <text evidence="4 10">Belongs to the 2-oxoacid dehydrogenase family.</text>
</comment>
<evidence type="ECO:0000256" key="4">
    <source>
        <dbReference type="ARBA" id="ARBA00007317"/>
    </source>
</evidence>
<dbReference type="InterPro" id="IPR000089">
    <property type="entry name" value="Biotin_lipoyl"/>
</dbReference>
<keyword evidence="8 10" id="KW-0012">Acyltransferase</keyword>
<evidence type="ECO:0000256" key="2">
    <source>
        <dbReference type="ARBA" id="ARBA00004052"/>
    </source>
</evidence>
<gene>
    <name evidence="14" type="ORF">D8780_06510</name>
</gene>
<protein>
    <recommendedName>
        <fullName evidence="10">Dihydrolipoamide acetyltransferase component of pyruvate dehydrogenase complex</fullName>
        <ecNumber evidence="10">2.3.1.-</ecNumber>
    </recommendedName>
</protein>
<evidence type="ECO:0000313" key="14">
    <source>
        <dbReference type="EMBL" id="RLQ87908.1"/>
    </source>
</evidence>
<feature type="compositionally biased region" description="Basic and acidic residues" evidence="11">
    <location>
        <begin position="155"/>
        <end position="166"/>
    </location>
</feature>
<dbReference type="EMBL" id="RCWN01000001">
    <property type="protein sequence ID" value="RLQ87908.1"/>
    <property type="molecule type" value="Genomic_DNA"/>
</dbReference>
<dbReference type="PROSITE" id="PS50968">
    <property type="entry name" value="BIOTINYL_LIPOYL"/>
    <property type="match status" value="1"/>
</dbReference>
<dbReference type="Pfam" id="PF02817">
    <property type="entry name" value="E3_binding"/>
    <property type="match status" value="1"/>
</dbReference>
<dbReference type="GO" id="GO:0005737">
    <property type="term" value="C:cytoplasm"/>
    <property type="evidence" value="ECO:0007669"/>
    <property type="project" value="TreeGrafter"/>
</dbReference>
<dbReference type="Gene3D" id="2.40.50.100">
    <property type="match status" value="1"/>
</dbReference>
<name>A0A3L7JAZ0_9HYPH</name>